<evidence type="ECO:0000313" key="15">
    <source>
        <dbReference type="EMBL" id="AKV78523.1"/>
    </source>
</evidence>
<protein>
    <submittedName>
        <fullName evidence="13">Endonuclease</fullName>
    </submittedName>
    <submittedName>
        <fullName evidence="12">Holliday junction resolvase</fullName>
    </submittedName>
</protein>
<keyword evidence="5" id="KW-0227">DNA damage</keyword>
<dbReference type="NCBIfam" id="NF040854">
    <property type="entry name" value="Hol_resolv_Hjc"/>
    <property type="match status" value="1"/>
</dbReference>
<sequence length="139" mass="15681">MNKEVGRNAERELVSIFREAGFNAVRIPTSNSSSNPLPDLFATKGNLLVAVEAKSTWENKVKVRSLQVEKLLNFLAMFPMKGIPIIAVKFKGIREWRYVVVEKAGDVVVDIINSRPIEEILNMSFPREVSSHIQEEIQA</sequence>
<evidence type="ECO:0000313" key="16">
    <source>
        <dbReference type="EMBL" id="AKV80768.1"/>
    </source>
</evidence>
<dbReference type="Proteomes" id="UP000029084">
    <property type="component" value="Chromosome"/>
</dbReference>
<keyword evidence="2" id="KW-0540">Nuclease</keyword>
<keyword evidence="9" id="KW-0233">DNA recombination</keyword>
<evidence type="ECO:0000256" key="1">
    <source>
        <dbReference type="ARBA" id="ARBA00001946"/>
    </source>
</evidence>
<dbReference type="GO" id="GO:0006281">
    <property type="term" value="P:DNA repair"/>
    <property type="evidence" value="ECO:0007669"/>
    <property type="project" value="UniProtKB-KW"/>
</dbReference>
<dbReference type="EMBL" id="CP012175">
    <property type="protein sequence ID" value="AKV80768.1"/>
    <property type="molecule type" value="Genomic_DNA"/>
</dbReference>
<dbReference type="EMBL" id="CP012174">
    <property type="protein sequence ID" value="AKV78523.1"/>
    <property type="molecule type" value="Genomic_DNA"/>
</dbReference>
<evidence type="ECO:0000313" key="14">
    <source>
        <dbReference type="EMBL" id="AKV76271.1"/>
    </source>
</evidence>
<dbReference type="Proteomes" id="UP000062475">
    <property type="component" value="Chromosome"/>
</dbReference>
<dbReference type="GO" id="GO:0003677">
    <property type="term" value="F:DNA binding"/>
    <property type="evidence" value="ECO:0007669"/>
    <property type="project" value="UniProtKB-KW"/>
</dbReference>
<dbReference type="EMBL" id="CP012176">
    <property type="protein sequence ID" value="AKV83011.1"/>
    <property type="molecule type" value="Genomic_DNA"/>
</dbReference>
<dbReference type="InterPro" id="IPR014428">
    <property type="entry name" value="Hjc_arc"/>
</dbReference>
<dbReference type="OMA" id="FKGEREW"/>
<dbReference type="PATRIC" id="fig|43687.5.peg.1002"/>
<organism evidence="12 18">
    <name type="scientific">Metallosphaera sedula</name>
    <dbReference type="NCBI Taxonomy" id="43687"/>
    <lineage>
        <taxon>Archaea</taxon>
        <taxon>Thermoproteota</taxon>
        <taxon>Thermoprotei</taxon>
        <taxon>Sulfolobales</taxon>
        <taxon>Sulfolobaceae</taxon>
        <taxon>Metallosphaera</taxon>
    </lineage>
</organism>
<keyword evidence="8" id="KW-0238">DNA-binding</keyword>
<evidence type="ECO:0000313" key="20">
    <source>
        <dbReference type="Proteomes" id="UP000061362"/>
    </source>
</evidence>
<dbReference type="GO" id="GO:0008821">
    <property type="term" value="F:crossover junction DNA endonuclease activity"/>
    <property type="evidence" value="ECO:0007669"/>
    <property type="project" value="UniProtKB-EC"/>
</dbReference>
<keyword evidence="3" id="KW-0479">Metal-binding</keyword>
<dbReference type="Proteomes" id="UP000062398">
    <property type="component" value="Chromosome"/>
</dbReference>
<evidence type="ECO:0000313" key="22">
    <source>
        <dbReference type="Proteomes" id="UP000062475"/>
    </source>
</evidence>
<dbReference type="EMBL" id="CP012172">
    <property type="protein sequence ID" value="AKV74032.1"/>
    <property type="molecule type" value="Genomic_DNA"/>
</dbReference>
<comment type="catalytic activity">
    <reaction evidence="11">
        <text>Endonucleolytic cleavage at a junction such as a reciprocal single-stranded crossover between two homologous DNA duplexes (Holliday junction).</text>
        <dbReference type="EC" id="3.1.21.10"/>
    </reaction>
</comment>
<evidence type="ECO:0000256" key="3">
    <source>
        <dbReference type="ARBA" id="ARBA00022723"/>
    </source>
</evidence>
<reference evidence="12 18" key="1">
    <citation type="journal article" date="2014" name="J. Bacteriol.">
        <title>Role of an Archaeal PitA Transporter in the Copper and Arsenic Resistance of Metallosphaera sedula, an Extreme Thermoacidophile.</title>
        <authorList>
            <person name="McCarthy S."/>
            <person name="Ai C."/>
            <person name="Wheaton G."/>
            <person name="Tevatia R."/>
            <person name="Eckrich V."/>
            <person name="Kelly R."/>
            <person name="Blum P."/>
        </authorList>
    </citation>
    <scope>NUCLEOTIDE SEQUENCE [LARGE SCALE GENOMIC DNA]</scope>
    <source>
        <strain evidence="12 18">CuR1</strain>
    </source>
</reference>
<evidence type="ECO:0000313" key="18">
    <source>
        <dbReference type="Proteomes" id="UP000029084"/>
    </source>
</evidence>
<evidence type="ECO:0000313" key="12">
    <source>
        <dbReference type="EMBL" id="AIM27125.1"/>
    </source>
</evidence>
<evidence type="ECO:0000313" key="13">
    <source>
        <dbReference type="EMBL" id="AKV74032.1"/>
    </source>
</evidence>
<dbReference type="SUPFAM" id="SSF52980">
    <property type="entry name" value="Restriction endonuclease-like"/>
    <property type="match status" value="1"/>
</dbReference>
<dbReference type="InterPro" id="IPR011856">
    <property type="entry name" value="tRNA_endonuc-like_dom_sf"/>
</dbReference>
<evidence type="ECO:0000256" key="10">
    <source>
        <dbReference type="ARBA" id="ARBA00023204"/>
    </source>
</evidence>
<dbReference type="GO" id="GO:0046872">
    <property type="term" value="F:metal ion binding"/>
    <property type="evidence" value="ECO:0007669"/>
    <property type="project" value="UniProtKB-KW"/>
</dbReference>
<dbReference type="OrthoDB" id="34330at2157"/>
<keyword evidence="10" id="KW-0234">DNA repair</keyword>
<dbReference type="Proteomes" id="UP000068832">
    <property type="component" value="Chromosome"/>
</dbReference>
<name>A0A088E742_9CREN</name>
<proteinExistence type="predicted"/>
<reference evidence="20 21" key="2">
    <citation type="journal article" date="2015" name="Genome Announc.">
        <title>Complete Genome Sequences of Evolved Arsenate-Resistant Metallosphaera sedula Strains.</title>
        <authorList>
            <person name="Ai C."/>
            <person name="McCarthy S."/>
            <person name="Schackwitz W."/>
            <person name="Martin J."/>
            <person name="Lipzen A."/>
            <person name="Blum P."/>
        </authorList>
    </citation>
    <scope>NUCLEOTIDE SEQUENCE [LARGE SCALE GENOMIC DNA]</scope>
    <source>
        <strain evidence="15 21">ARS120-1</strain>
        <strain evidence="16 20">ARS120-2</strain>
        <strain evidence="13 23">ARS50-1</strain>
        <strain evidence="14 22">ARS50-2</strain>
    </source>
</reference>
<dbReference type="PANTHER" id="PTHR39651">
    <property type="entry name" value="HOLLIDAY JUNCTION RESOLVASE HJC"/>
    <property type="match status" value="1"/>
</dbReference>
<reference evidence="17 19" key="3">
    <citation type="submission" date="2015-07" db="EMBL/GenBank/DDBJ databases">
        <title>Physiological, transcriptional responses and genome re-sequencing of acid resistant extremely thermoacidophilic Metallosphaera sedula SARC-M1.</title>
        <authorList>
            <person name="Ai C."/>
            <person name="McCarthy S."/>
            <person name="Eckrich V."/>
            <person name="Rudrappa D."/>
            <person name="Qiu G."/>
            <person name="Blum P."/>
        </authorList>
    </citation>
    <scope>NUCLEOTIDE SEQUENCE [LARGE SCALE GENOMIC DNA]</scope>
    <source>
        <strain evidence="17 19">SARC-M1</strain>
    </source>
</reference>
<evidence type="ECO:0000313" key="23">
    <source>
        <dbReference type="Proteomes" id="UP000068832"/>
    </source>
</evidence>
<dbReference type="GeneID" id="97613945"/>
<gene>
    <name evidence="12" type="ORF">HA72_0969</name>
    <name evidence="13" type="ORF">MsedA_0984</name>
    <name evidence="14" type="ORF">MsedB_0985</name>
    <name evidence="15" type="ORF">MsedC_0984</name>
    <name evidence="16" type="ORF">MsedD_0985</name>
    <name evidence="17" type="ORF">MsedE_0985</name>
</gene>
<evidence type="ECO:0000256" key="2">
    <source>
        <dbReference type="ARBA" id="ARBA00022722"/>
    </source>
</evidence>
<evidence type="ECO:0000256" key="6">
    <source>
        <dbReference type="ARBA" id="ARBA00022801"/>
    </source>
</evidence>
<dbReference type="EMBL" id="CP008822">
    <property type="protein sequence ID" value="AIM27125.1"/>
    <property type="molecule type" value="Genomic_DNA"/>
</dbReference>
<evidence type="ECO:0000256" key="5">
    <source>
        <dbReference type="ARBA" id="ARBA00022763"/>
    </source>
</evidence>
<keyword evidence="7" id="KW-0460">Magnesium</keyword>
<dbReference type="AlphaFoldDB" id="A0A088E742"/>
<keyword evidence="4 13" id="KW-0255">Endonuclease</keyword>
<dbReference type="Proteomes" id="UP000056255">
    <property type="component" value="Chromosome"/>
</dbReference>
<dbReference type="PANTHER" id="PTHR39651:SF1">
    <property type="entry name" value="HOLLIDAY JUNCTION RESOLVASE HJC"/>
    <property type="match status" value="1"/>
</dbReference>
<dbReference type="EMBL" id="CP012173">
    <property type="protein sequence ID" value="AKV76271.1"/>
    <property type="molecule type" value="Genomic_DNA"/>
</dbReference>
<dbReference type="Proteomes" id="UP000061362">
    <property type="component" value="Chromosome"/>
</dbReference>
<dbReference type="InterPro" id="IPR002732">
    <property type="entry name" value="Hjc"/>
</dbReference>
<comment type="cofactor">
    <cofactor evidence="1">
        <name>Mg(2+)</name>
        <dbReference type="ChEBI" id="CHEBI:18420"/>
    </cofactor>
</comment>
<evidence type="ECO:0000313" key="17">
    <source>
        <dbReference type="EMBL" id="AKV83011.1"/>
    </source>
</evidence>
<dbReference type="Gene3D" id="3.40.1350.10">
    <property type="match status" value="1"/>
</dbReference>
<dbReference type="RefSeq" id="WP_012020926.1">
    <property type="nucleotide sequence ID" value="NZ_CP008822.1"/>
</dbReference>
<keyword evidence="6" id="KW-0378">Hydrolase</keyword>
<evidence type="ECO:0000256" key="8">
    <source>
        <dbReference type="ARBA" id="ARBA00023125"/>
    </source>
</evidence>
<dbReference type="InterPro" id="IPR011335">
    <property type="entry name" value="Restrct_endonuc-II-like"/>
</dbReference>
<accession>A0A088E742</accession>
<evidence type="ECO:0000256" key="9">
    <source>
        <dbReference type="ARBA" id="ARBA00023172"/>
    </source>
</evidence>
<evidence type="ECO:0000256" key="11">
    <source>
        <dbReference type="ARBA" id="ARBA00029354"/>
    </source>
</evidence>
<evidence type="ECO:0000313" key="19">
    <source>
        <dbReference type="Proteomes" id="UP000056255"/>
    </source>
</evidence>
<dbReference type="Pfam" id="PF01870">
    <property type="entry name" value="Hjc"/>
    <property type="match status" value="1"/>
</dbReference>
<evidence type="ECO:0000313" key="21">
    <source>
        <dbReference type="Proteomes" id="UP000062398"/>
    </source>
</evidence>
<dbReference type="GO" id="GO:0006310">
    <property type="term" value="P:DNA recombination"/>
    <property type="evidence" value="ECO:0007669"/>
    <property type="project" value="UniProtKB-KW"/>
</dbReference>
<evidence type="ECO:0000256" key="7">
    <source>
        <dbReference type="ARBA" id="ARBA00022842"/>
    </source>
</evidence>
<evidence type="ECO:0000256" key="4">
    <source>
        <dbReference type="ARBA" id="ARBA00022759"/>
    </source>
</evidence>